<evidence type="ECO:0000259" key="1">
    <source>
        <dbReference type="Pfam" id="PF13358"/>
    </source>
</evidence>
<dbReference type="InterPro" id="IPR047655">
    <property type="entry name" value="Transpos_IS630-like"/>
</dbReference>
<evidence type="ECO:0000313" key="2">
    <source>
        <dbReference type="EMBL" id="NMG22114.1"/>
    </source>
</evidence>
<protein>
    <submittedName>
        <fullName evidence="2">IS630 family transposase</fullName>
    </submittedName>
</protein>
<proteinExistence type="predicted"/>
<dbReference type="Gene3D" id="3.30.420.10">
    <property type="entry name" value="Ribonuclease H-like superfamily/Ribonuclease H"/>
    <property type="match status" value="1"/>
</dbReference>
<accession>A0ABX1PCS3</accession>
<dbReference type="InterPro" id="IPR038717">
    <property type="entry name" value="Tc1-like_DDE_dom"/>
</dbReference>
<dbReference type="InterPro" id="IPR012337">
    <property type="entry name" value="RNaseH-like_sf"/>
</dbReference>
<dbReference type="InterPro" id="IPR036397">
    <property type="entry name" value="RNaseH_sf"/>
</dbReference>
<comment type="caution">
    <text evidence="2">The sequence shown here is derived from an EMBL/GenBank/DDBJ whole genome shotgun (WGS) entry which is preliminary data.</text>
</comment>
<name>A0ABX1PCS3_9CYAN</name>
<gene>
    <name evidence="2" type="ORF">DP116_22715</name>
</gene>
<evidence type="ECO:0000313" key="3">
    <source>
        <dbReference type="Proteomes" id="UP000718564"/>
    </source>
</evidence>
<sequence length="183" mass="21388">MSPSEKNRRIRYWCGDESRFGLQTIPGKLITLKGVKPIGLTQWKRDNFYLYGVVEPMSGENFILEFSHLDTMCFQIFLEKFAVEYPEDLHIIQVDNGAFHFSNYLKVPSNIILLFQPAHSPEVNPIERFWEEIKKHLSWECFQTLNELQEAVWKQLSKFTTSQVKSIAGWDFIINALFVSGFS</sequence>
<dbReference type="Proteomes" id="UP000718564">
    <property type="component" value="Unassembled WGS sequence"/>
</dbReference>
<keyword evidence="3" id="KW-1185">Reference proteome</keyword>
<dbReference type="NCBIfam" id="NF033545">
    <property type="entry name" value="transpos_IS630"/>
    <property type="match status" value="1"/>
</dbReference>
<dbReference type="EMBL" id="QMEB01000223">
    <property type="protein sequence ID" value="NMG22114.1"/>
    <property type="molecule type" value="Genomic_DNA"/>
</dbReference>
<organism evidence="2 3">
    <name type="scientific">Brasilonema bromeliae SPC951</name>
    <dbReference type="NCBI Taxonomy" id="385972"/>
    <lineage>
        <taxon>Bacteria</taxon>
        <taxon>Bacillati</taxon>
        <taxon>Cyanobacteriota</taxon>
        <taxon>Cyanophyceae</taxon>
        <taxon>Nostocales</taxon>
        <taxon>Scytonemataceae</taxon>
        <taxon>Brasilonema</taxon>
        <taxon>Bromeliae group (in: Brasilonema)</taxon>
    </lineage>
</organism>
<dbReference type="SUPFAM" id="SSF53098">
    <property type="entry name" value="Ribonuclease H-like"/>
    <property type="match status" value="1"/>
</dbReference>
<feature type="domain" description="Tc1-like transposase DDE" evidence="1">
    <location>
        <begin position="12"/>
        <end position="148"/>
    </location>
</feature>
<reference evidence="2 3" key="1">
    <citation type="submission" date="2018-06" db="EMBL/GenBank/DDBJ databases">
        <title>Comparative genomics of Brasilonema spp. strains.</title>
        <authorList>
            <person name="Alvarenga D.O."/>
            <person name="Fiore M.F."/>
            <person name="Varani A.M."/>
        </authorList>
    </citation>
    <scope>NUCLEOTIDE SEQUENCE [LARGE SCALE GENOMIC DNA]</scope>
    <source>
        <strain evidence="2 3">SPC951</strain>
    </source>
</reference>
<dbReference type="Pfam" id="PF13358">
    <property type="entry name" value="DDE_3"/>
    <property type="match status" value="1"/>
</dbReference>